<gene>
    <name evidence="3" type="ordered locus">LIC_12922</name>
</gene>
<dbReference type="EvolutionaryTrace" id="Q72NB3"/>
<dbReference type="InterPro" id="IPR026427">
    <property type="entry name" value="Put_pepPro_cis-trans_isomerase"/>
</dbReference>
<dbReference type="Proteomes" id="UP000007037">
    <property type="component" value="Chromosome I"/>
</dbReference>
<name>Q72NB3_LEPIC</name>
<dbReference type="SUPFAM" id="SSF109998">
    <property type="entry name" value="Triger factor/SurA peptide-binding domain-like"/>
    <property type="match status" value="1"/>
</dbReference>
<keyword evidence="1" id="KW-0732">Signal</keyword>
<evidence type="ECO:0000313" key="3">
    <source>
        <dbReference type="EMBL" id="AAS71474.1"/>
    </source>
</evidence>
<dbReference type="InterPro" id="IPR000297">
    <property type="entry name" value="PPIase_PpiC"/>
</dbReference>
<keyword evidence="5" id="KW-0002">3D-structure</keyword>
<dbReference type="KEGG" id="lic:LIC_12922"/>
<dbReference type="PANTHER" id="PTHR47637">
    <property type="entry name" value="CHAPERONE SURA"/>
    <property type="match status" value="1"/>
</dbReference>
<dbReference type="HOGENOM" id="CLU_806087_0_0_12"/>
<reference evidence="3 4" key="1">
    <citation type="journal article" date="2004" name="J. Bacteriol.">
        <title>Comparative genomics of two Leptospira interrogans serovars reveals novel insights into physiology and pathogenesis.</title>
        <authorList>
            <person name="Nascimento A.L."/>
            <person name="Ko A.I."/>
            <person name="Martins E.A."/>
            <person name="Monteiro-Vitorello C.B."/>
            <person name="Ho P.L."/>
            <person name="Haake D.A."/>
            <person name="Verjovski-Almeida S."/>
            <person name="Hartskeerl R.A."/>
            <person name="Marques M.V."/>
            <person name="Oliveira M.C."/>
            <person name="Menck C.F."/>
            <person name="Leite L.C."/>
            <person name="Carrer H."/>
            <person name="Coutinho L.L."/>
            <person name="Degrave W.M."/>
            <person name="Dellagostin O.A."/>
            <person name="El-Dorry H."/>
            <person name="Ferro E.S."/>
            <person name="Ferro M.I."/>
            <person name="Furlan L.R."/>
            <person name="Gamberini M."/>
            <person name="Giglioti E.A."/>
            <person name="Goes-Neto A."/>
            <person name="Goldman G.H."/>
            <person name="Goldman M.H."/>
            <person name="Harakava R."/>
            <person name="Jeronimo S.M."/>
            <person name="Junqueira-De-Azevedo I.L."/>
            <person name="Kimura E.T."/>
            <person name="Kuramae E.E."/>
            <person name="Lemos E.G."/>
            <person name="Lemos M.V."/>
            <person name="Marino C.L."/>
            <person name="Nunes L.R."/>
            <person name="De Oliveira R.C."/>
            <person name="Pereira G.G."/>
            <person name="Reis M.S."/>
            <person name="Schriefer A."/>
            <person name="Siqueira W.J."/>
            <person name="Sommer P."/>
            <person name="Tsai S.M."/>
            <person name="Simpson A.J."/>
            <person name="Ferro J.A."/>
            <person name="Camargo L.E."/>
            <person name="Kitajima J.P."/>
            <person name="Setubal J.C."/>
            <person name="Van Sluys M.A."/>
        </authorList>
    </citation>
    <scope>NUCLEOTIDE SEQUENCE [LARGE SCALE GENOMIC DNA]</scope>
    <source>
        <strain evidence="3 4">Fiocruz L1-130</strain>
    </source>
</reference>
<proteinExistence type="evidence at protein level"/>
<protein>
    <recommendedName>
        <fullName evidence="2">PpiC domain-containing protein</fullName>
    </recommendedName>
</protein>
<dbReference type="Pfam" id="PF13145">
    <property type="entry name" value="Rotamase_2"/>
    <property type="match status" value="1"/>
</dbReference>
<dbReference type="Gene3D" id="1.10.4030.10">
    <property type="entry name" value="Porin chaperone SurA, peptide-binding domain"/>
    <property type="match status" value="1"/>
</dbReference>
<dbReference type="InterPro" id="IPR050280">
    <property type="entry name" value="OMP_Chaperone_SurA"/>
</dbReference>
<dbReference type="InterPro" id="IPR046357">
    <property type="entry name" value="PPIase_dom_sf"/>
</dbReference>
<dbReference type="EMBL" id="AE016823">
    <property type="protein sequence ID" value="AAS71474.1"/>
    <property type="molecule type" value="Genomic_DNA"/>
</dbReference>
<dbReference type="GO" id="GO:0003755">
    <property type="term" value="F:peptidyl-prolyl cis-trans isomerase activity"/>
    <property type="evidence" value="ECO:0007669"/>
    <property type="project" value="InterPro"/>
</dbReference>
<evidence type="ECO:0007829" key="5">
    <source>
        <dbReference type="PDB" id="3NRK"/>
    </source>
</evidence>
<organism evidence="3 4">
    <name type="scientific">Leptospira interrogans serogroup Icterohaemorrhagiae serovar copenhageni (strain Fiocruz L1-130)</name>
    <dbReference type="NCBI Taxonomy" id="267671"/>
    <lineage>
        <taxon>Bacteria</taxon>
        <taxon>Pseudomonadati</taxon>
        <taxon>Spirochaetota</taxon>
        <taxon>Spirochaetia</taxon>
        <taxon>Leptospirales</taxon>
        <taxon>Leptospiraceae</taxon>
        <taxon>Leptospira</taxon>
    </lineage>
</organism>
<dbReference type="PDB" id="3NRK">
    <property type="method" value="X-ray"/>
    <property type="resolution" value="3.10 A"/>
    <property type="chains" value="A=48-362"/>
</dbReference>
<dbReference type="AlphaFoldDB" id="Q72NB3"/>
<evidence type="ECO:0000313" key="4">
    <source>
        <dbReference type="Proteomes" id="UP000007037"/>
    </source>
</evidence>
<dbReference type="PDBsum" id="3NRK"/>
<reference evidence="5" key="2">
    <citation type="journal article" date="2011" name="J. Struct. Biol.">
        <title>The crystal structure of the leptospiral hypothetical protein LIC12922 reveals homology with the periplasmic chaperone SurA.</title>
        <authorList>
            <person name="Giuseppe P.O."/>
            <person name="Von Atzingen M."/>
            <person name="Nascimento A.L."/>
            <person name="Zanchin N.I."/>
            <person name="Guimaraes B.G."/>
        </authorList>
    </citation>
    <scope>X-RAY CRYSTALLOGRAPHY (3.10 ANGSTROMS) OF 48-362</scope>
</reference>
<evidence type="ECO:0000256" key="1">
    <source>
        <dbReference type="ARBA" id="ARBA00022729"/>
    </source>
</evidence>
<dbReference type="SMR" id="Q72NB3"/>
<accession>Q72NB3</accession>
<dbReference type="Pfam" id="PF13624">
    <property type="entry name" value="SurA_N_3"/>
    <property type="match status" value="1"/>
</dbReference>
<dbReference type="InterPro" id="IPR027304">
    <property type="entry name" value="Trigger_fact/SurA_dom_sf"/>
</dbReference>
<dbReference type="PANTHER" id="PTHR47637:SF1">
    <property type="entry name" value="CHAPERONE SURA"/>
    <property type="match status" value="1"/>
</dbReference>
<dbReference type="NCBIfam" id="TIGR04142">
    <property type="entry name" value="PCisTranLspir"/>
    <property type="match status" value="1"/>
</dbReference>
<evidence type="ECO:0000259" key="2">
    <source>
        <dbReference type="Pfam" id="PF13145"/>
    </source>
</evidence>
<feature type="domain" description="PpiC" evidence="2">
    <location>
        <begin position="177"/>
        <end position="303"/>
    </location>
</feature>
<sequence length="362" mass="42343">MNQCFLLKILLIIGILIDMNSEQTDLKNRFLTGMFVFLFFLRSTHAAESLNRVIATVGTVSISELDLDDATEKYNRLQKHLKHEDYRKSFRTRIIDFLIDRAIVDVVAEEESIQVNEQRVDSEIEKRMEVMGITNRKQFEKTMETSSGMPFELWVTELPYQIKKGQLLQLKIAVPPPNEQEIRSWYNQNKDKVGFEIRYRIISIAPENDSIQEENRLYKEVSEIRKSILADPSSFALIAGSPRNDPALRARRGMVEWISSFDLYKYSKITATIAAPLPNGGVSEVFRDERKRYCILKIEGKRPTPMENLRGGIQNILYRDKEEDTFHRWLKESRAEIPIQIFDEAYRKENKIPLKEETFHLD</sequence>
<dbReference type="Gene3D" id="3.10.50.40">
    <property type="match status" value="1"/>
</dbReference>